<keyword evidence="3" id="KW-1185">Reference proteome</keyword>
<feature type="transmembrane region" description="Helical" evidence="1">
    <location>
        <begin position="295"/>
        <end position="316"/>
    </location>
</feature>
<evidence type="ECO:0008006" key="4">
    <source>
        <dbReference type="Google" id="ProtNLM"/>
    </source>
</evidence>
<proteinExistence type="predicted"/>
<evidence type="ECO:0000313" key="2">
    <source>
        <dbReference type="EMBL" id="WUR12374.1"/>
    </source>
</evidence>
<feature type="transmembrane region" description="Helical" evidence="1">
    <location>
        <begin position="223"/>
        <end position="242"/>
    </location>
</feature>
<gene>
    <name evidence="2" type="ORF">E7V67_022130</name>
</gene>
<feature type="transmembrane region" description="Helical" evidence="1">
    <location>
        <begin position="390"/>
        <end position="411"/>
    </location>
</feature>
<feature type="transmembrane region" description="Helical" evidence="1">
    <location>
        <begin position="193"/>
        <end position="211"/>
    </location>
</feature>
<sequence>MLSPATAWSRNGEAILKALLVANLGLLLLFLACDYQLIFHSDSAVKNLLAQEIVETGRFFPPEWSYVNKDLWILYNHVLIVPLLAFLPNGYGVHALAGCVSALLILTGGWLLTRILGAARRGTLAALVVLSAGLSTMMAEHVYGQAAYGAMFWMGSFLLYGYWSQLQGRVRPAWMAVMVLLTLVVCWSNPQRALVYNVLPLLAAAATLYRLDRLAGTPRVAHWRTLGAFLLACVAGVALHAATLRGVRVTLGASELVWRDFPGMQANLLAVLRSTIALLDGLPHLDSKVVSPAGAYWVVRLLAALAALYVLPRTLLRLLGSAHRGRAFAAAFVAAALALTLILMLTTSLTDVQNPDGSVRYMVPALLGLLVLAAAAIADRLDGIDTARGGALLVLTVLATSAPTSYMLPWLQLPGKPPVLGVPLAEARLIGFLEQHQLRYGYASFWHAGKLTVLANHRVRIRPVDISDGLPVPARWLSSQRWYQPDYYRGPVFVLQAPGEPTIDTAALARHLGTTVRLLDFDGWRIAVFGRNLAESPRWDDQVRQPADYPVAATTPHGIGTFDPDLQALVAPAGAAGLLHAGPSRVLAPGTYEVRFDLVADAAAGELGVVEVVGRKARFGVAPVTAGVQPVLRWRLDKSATDVEFRVLSNGRAGLVLRGIRLSRVGDQ</sequence>
<name>A0ABZ1UJD3_9BURK</name>
<dbReference type="EMBL" id="CP136508">
    <property type="protein sequence ID" value="WUR12374.1"/>
    <property type="molecule type" value="Genomic_DNA"/>
</dbReference>
<organism evidence="2 3">
    <name type="scientific">[Empedobacter] haloabium</name>
    <dbReference type="NCBI Taxonomy" id="592317"/>
    <lineage>
        <taxon>Bacteria</taxon>
        <taxon>Pseudomonadati</taxon>
        <taxon>Pseudomonadota</taxon>
        <taxon>Betaproteobacteria</taxon>
        <taxon>Burkholderiales</taxon>
        <taxon>Oxalobacteraceae</taxon>
        <taxon>Telluria group</taxon>
        <taxon>Telluria group incertae sedis</taxon>
    </lineage>
</organism>
<feature type="transmembrane region" description="Helical" evidence="1">
    <location>
        <begin position="14"/>
        <end position="33"/>
    </location>
</feature>
<keyword evidence="1" id="KW-0812">Transmembrane</keyword>
<feature type="transmembrane region" description="Helical" evidence="1">
    <location>
        <begin position="93"/>
        <end position="112"/>
    </location>
</feature>
<feature type="transmembrane region" description="Helical" evidence="1">
    <location>
        <begin position="71"/>
        <end position="87"/>
    </location>
</feature>
<dbReference type="Proteomes" id="UP000321323">
    <property type="component" value="Chromosome"/>
</dbReference>
<feature type="transmembrane region" description="Helical" evidence="1">
    <location>
        <begin position="361"/>
        <end position="378"/>
    </location>
</feature>
<keyword evidence="1" id="KW-1133">Transmembrane helix</keyword>
<feature type="transmembrane region" description="Helical" evidence="1">
    <location>
        <begin position="328"/>
        <end position="349"/>
    </location>
</feature>
<feature type="transmembrane region" description="Helical" evidence="1">
    <location>
        <begin position="170"/>
        <end position="187"/>
    </location>
</feature>
<feature type="transmembrane region" description="Helical" evidence="1">
    <location>
        <begin position="145"/>
        <end position="163"/>
    </location>
</feature>
<accession>A0ABZ1UJD3</accession>
<keyword evidence="1" id="KW-0472">Membrane</keyword>
<reference evidence="2 3" key="1">
    <citation type="journal article" date="2019" name="Int. J. Syst. Evol. Microbiol.">
        <title>The Draft Whole-Genome Sequence of the Antibiotic Producer Empedobacter haloabium ATCC 31962 Provides Indications for Its Taxonomic Reclassification.</title>
        <authorList>
            <person name="Miess H."/>
            <person name="Arlt P."/>
            <person name="Apel A.K."/>
            <person name="Weber T."/>
            <person name="Nieselt K."/>
            <person name="Hanssen F."/>
            <person name="Czemmel S."/>
            <person name="Nahnsen S."/>
            <person name="Gross H."/>
        </authorList>
    </citation>
    <scope>NUCLEOTIDE SEQUENCE [LARGE SCALE GENOMIC DNA]</scope>
    <source>
        <strain evidence="2 3">ATCC 31962</strain>
    </source>
</reference>
<protein>
    <recommendedName>
        <fullName evidence="4">Glycosyltransferase RgtA/B/C/D-like domain-containing protein</fullName>
    </recommendedName>
</protein>
<evidence type="ECO:0000256" key="1">
    <source>
        <dbReference type="SAM" id="Phobius"/>
    </source>
</evidence>
<evidence type="ECO:0000313" key="3">
    <source>
        <dbReference type="Proteomes" id="UP000321323"/>
    </source>
</evidence>